<accession>A0ABS6XQY0</accession>
<evidence type="ECO:0000313" key="1">
    <source>
        <dbReference type="EMBL" id="MBW4359081.1"/>
    </source>
</evidence>
<reference evidence="1 2" key="1">
    <citation type="submission" date="2021-07" db="EMBL/GenBank/DDBJ databases">
        <title>Flavobacterium sp. nov. isolated from sediment on the Taihu Lake.</title>
        <authorList>
            <person name="Qu J.-H."/>
        </authorList>
    </citation>
    <scope>NUCLEOTIDE SEQUENCE [LARGE SCALE GENOMIC DNA]</scope>
    <source>
        <strain evidence="1 2">NAS39</strain>
    </source>
</reference>
<sequence>MKTKNLNTEKNDKPMFAFLPEMVLDHLNEATPNEPTAEISNEPVIQKITISAEPEIPNLEDSLIEILPKKENTKPIKTVYEPISEKPNSKTEDNFIIQFLNKIKIYLSNFLNQSKWKQTC</sequence>
<dbReference type="EMBL" id="JAHWYN010000001">
    <property type="protein sequence ID" value="MBW4359081.1"/>
    <property type="molecule type" value="Genomic_DNA"/>
</dbReference>
<organism evidence="1 2">
    <name type="scientific">Flavobacterium taihuense</name>
    <dbReference type="NCBI Taxonomy" id="2857508"/>
    <lineage>
        <taxon>Bacteria</taxon>
        <taxon>Pseudomonadati</taxon>
        <taxon>Bacteroidota</taxon>
        <taxon>Flavobacteriia</taxon>
        <taxon>Flavobacteriales</taxon>
        <taxon>Flavobacteriaceae</taxon>
        <taxon>Flavobacterium</taxon>
    </lineage>
</organism>
<keyword evidence="2" id="KW-1185">Reference proteome</keyword>
<proteinExistence type="predicted"/>
<name>A0ABS6XQY0_9FLAO</name>
<comment type="caution">
    <text evidence="1">The sequence shown here is derived from an EMBL/GenBank/DDBJ whole genome shotgun (WGS) entry which is preliminary data.</text>
</comment>
<protein>
    <submittedName>
        <fullName evidence="1">Uncharacterized protein</fullName>
    </submittedName>
</protein>
<dbReference type="Proteomes" id="UP000812031">
    <property type="component" value="Unassembled WGS sequence"/>
</dbReference>
<evidence type="ECO:0000313" key="2">
    <source>
        <dbReference type="Proteomes" id="UP000812031"/>
    </source>
</evidence>
<dbReference type="RefSeq" id="WP_219315625.1">
    <property type="nucleotide sequence ID" value="NZ_JAHWYN010000001.1"/>
</dbReference>
<gene>
    <name evidence="1" type="ORF">KZH69_01140</name>
</gene>